<sequence>MYDETSTGAPVPEHSDGPHVPEGPVTGPGIVGQCVRSGCTFPRRTRGNSNGCPKPTCSTACDLWRDADRGYQEGGFYNGPLARTEVASRLKTIDVLLSVRESRDELLSNSSFDFLHECRHILKRESS</sequence>
<name>A0A918WVW7_9ACTN</name>
<evidence type="ECO:0000313" key="2">
    <source>
        <dbReference type="EMBL" id="GHC88511.1"/>
    </source>
</evidence>
<gene>
    <name evidence="2" type="ORF">GCM10010334_21270</name>
</gene>
<feature type="region of interest" description="Disordered" evidence="1">
    <location>
        <begin position="1"/>
        <end position="29"/>
    </location>
</feature>
<comment type="caution">
    <text evidence="2">The sequence shown here is derived from an EMBL/GenBank/DDBJ whole genome shotgun (WGS) entry which is preliminary data.</text>
</comment>
<reference evidence="2" key="1">
    <citation type="journal article" date="2014" name="Int. J. Syst. Evol. Microbiol.">
        <title>Complete genome sequence of Corynebacterium casei LMG S-19264T (=DSM 44701T), isolated from a smear-ripened cheese.</title>
        <authorList>
            <consortium name="US DOE Joint Genome Institute (JGI-PGF)"/>
            <person name="Walter F."/>
            <person name="Albersmeier A."/>
            <person name="Kalinowski J."/>
            <person name="Ruckert C."/>
        </authorList>
    </citation>
    <scope>NUCLEOTIDE SEQUENCE</scope>
    <source>
        <strain evidence="2">JCM 4637</strain>
    </source>
</reference>
<dbReference type="Proteomes" id="UP000638353">
    <property type="component" value="Unassembled WGS sequence"/>
</dbReference>
<evidence type="ECO:0000313" key="3">
    <source>
        <dbReference type="Proteomes" id="UP000638353"/>
    </source>
</evidence>
<proteinExistence type="predicted"/>
<accession>A0A918WVW7</accession>
<dbReference type="EMBL" id="BMVC01000003">
    <property type="protein sequence ID" value="GHC88511.1"/>
    <property type="molecule type" value="Genomic_DNA"/>
</dbReference>
<reference evidence="2" key="2">
    <citation type="submission" date="2020-09" db="EMBL/GenBank/DDBJ databases">
        <authorList>
            <person name="Sun Q."/>
            <person name="Ohkuma M."/>
        </authorList>
    </citation>
    <scope>NUCLEOTIDE SEQUENCE</scope>
    <source>
        <strain evidence="2">JCM 4637</strain>
    </source>
</reference>
<organism evidence="2 3">
    <name type="scientific">Streptomyces finlayi</name>
    <dbReference type="NCBI Taxonomy" id="67296"/>
    <lineage>
        <taxon>Bacteria</taxon>
        <taxon>Bacillati</taxon>
        <taxon>Actinomycetota</taxon>
        <taxon>Actinomycetes</taxon>
        <taxon>Kitasatosporales</taxon>
        <taxon>Streptomycetaceae</taxon>
        <taxon>Streptomyces</taxon>
    </lineage>
</organism>
<evidence type="ECO:0000256" key="1">
    <source>
        <dbReference type="SAM" id="MobiDB-lite"/>
    </source>
</evidence>
<protein>
    <submittedName>
        <fullName evidence="2">Uncharacterized protein</fullName>
    </submittedName>
</protein>
<dbReference type="AlphaFoldDB" id="A0A918WVW7"/>